<dbReference type="Proteomes" id="UP000789920">
    <property type="component" value="Unassembled WGS sequence"/>
</dbReference>
<proteinExistence type="predicted"/>
<sequence>PKTDSNLHVTTFKPEHANHTLNLVMAKFALSYCSLPEPVLDRISFYINNSPGIERDIVNAIQRFKQDNVCNEINNPDND</sequence>
<dbReference type="EMBL" id="CAJVQC010038287">
    <property type="protein sequence ID" value="CAG8765787.1"/>
    <property type="molecule type" value="Genomic_DNA"/>
</dbReference>
<comment type="caution">
    <text evidence="1">The sequence shown here is derived from an EMBL/GenBank/DDBJ whole genome shotgun (WGS) entry which is preliminary data.</text>
</comment>
<evidence type="ECO:0000313" key="1">
    <source>
        <dbReference type="EMBL" id="CAG8765787.1"/>
    </source>
</evidence>
<accession>A0ACA9QV96</accession>
<protein>
    <submittedName>
        <fullName evidence="1">11581_t:CDS:1</fullName>
    </submittedName>
</protein>
<keyword evidence="2" id="KW-1185">Reference proteome</keyword>
<gene>
    <name evidence="1" type="ORF">RPERSI_LOCUS15775</name>
</gene>
<name>A0ACA9QV96_9GLOM</name>
<feature type="non-terminal residue" evidence="1">
    <location>
        <position position="1"/>
    </location>
</feature>
<organism evidence="1 2">
    <name type="scientific">Racocetra persica</name>
    <dbReference type="NCBI Taxonomy" id="160502"/>
    <lineage>
        <taxon>Eukaryota</taxon>
        <taxon>Fungi</taxon>
        <taxon>Fungi incertae sedis</taxon>
        <taxon>Mucoromycota</taxon>
        <taxon>Glomeromycotina</taxon>
        <taxon>Glomeromycetes</taxon>
        <taxon>Diversisporales</taxon>
        <taxon>Gigasporaceae</taxon>
        <taxon>Racocetra</taxon>
    </lineage>
</organism>
<feature type="non-terminal residue" evidence="1">
    <location>
        <position position="79"/>
    </location>
</feature>
<evidence type="ECO:0000313" key="2">
    <source>
        <dbReference type="Proteomes" id="UP000789920"/>
    </source>
</evidence>
<reference evidence="1" key="1">
    <citation type="submission" date="2021-06" db="EMBL/GenBank/DDBJ databases">
        <authorList>
            <person name="Kallberg Y."/>
            <person name="Tangrot J."/>
            <person name="Rosling A."/>
        </authorList>
    </citation>
    <scope>NUCLEOTIDE SEQUENCE</scope>
    <source>
        <strain evidence="1">MA461A</strain>
    </source>
</reference>